<protein>
    <recommendedName>
        <fullName evidence="1">MoxR-vWA-beta-propeller ternary system domain-containing protein</fullName>
    </recommendedName>
</protein>
<dbReference type="EMBL" id="CP036291">
    <property type="protein sequence ID" value="QDU88428.1"/>
    <property type="molecule type" value="Genomic_DNA"/>
</dbReference>
<keyword evidence="3" id="KW-1185">Reference proteome</keyword>
<dbReference type="KEGG" id="pnd:Pla175_18060"/>
<dbReference type="OrthoDB" id="215418at2"/>
<evidence type="ECO:0000259" key="1">
    <source>
        <dbReference type="Pfam" id="PF19920"/>
    </source>
</evidence>
<dbReference type="Proteomes" id="UP000317429">
    <property type="component" value="Chromosome"/>
</dbReference>
<sequence length="218" mass="23298">MLSPFVDDLLNGRPVRVGPPQAANRLDLQAAATRLEAFEREYRLELPGDPPGFDPAAALWAAVSLYLASSLAIHRDSELSAINGAAPSPLPDRMRAASHYSVDLTMRFLPSLLKLAKRASSDDPLLGRLMQWGRDWPLSSVGIAGIGDVDASTLRTSPTLLRLYSDRILASGDASRLNDATVRRAAAAAIGDYPELSPAIAEALSGNEQPIATTARDE</sequence>
<organism evidence="2 3">
    <name type="scientific">Pirellulimonas nuda</name>
    <dbReference type="NCBI Taxonomy" id="2528009"/>
    <lineage>
        <taxon>Bacteria</taxon>
        <taxon>Pseudomonadati</taxon>
        <taxon>Planctomycetota</taxon>
        <taxon>Planctomycetia</taxon>
        <taxon>Pirellulales</taxon>
        <taxon>Lacipirellulaceae</taxon>
        <taxon>Pirellulimonas</taxon>
    </lineage>
</organism>
<dbReference type="AlphaFoldDB" id="A0A518DAE6"/>
<dbReference type="InterPro" id="IPR045549">
    <property type="entry name" value="bpX4"/>
</dbReference>
<proteinExistence type="predicted"/>
<evidence type="ECO:0000313" key="3">
    <source>
        <dbReference type="Proteomes" id="UP000317429"/>
    </source>
</evidence>
<evidence type="ECO:0000313" key="2">
    <source>
        <dbReference type="EMBL" id="QDU88428.1"/>
    </source>
</evidence>
<name>A0A518DAE6_9BACT</name>
<dbReference type="Pfam" id="PF19920">
    <property type="entry name" value="bpX4"/>
    <property type="match status" value="1"/>
</dbReference>
<accession>A0A518DAE6</accession>
<gene>
    <name evidence="2" type="ORF">Pla175_18060</name>
</gene>
<feature type="domain" description="MoxR-vWA-beta-propeller ternary system" evidence="1">
    <location>
        <begin position="5"/>
        <end position="197"/>
    </location>
</feature>
<dbReference type="RefSeq" id="WP_145283340.1">
    <property type="nucleotide sequence ID" value="NZ_CP036291.1"/>
</dbReference>
<reference evidence="2 3" key="1">
    <citation type="submission" date="2019-02" db="EMBL/GenBank/DDBJ databases">
        <title>Deep-cultivation of Planctomycetes and their phenomic and genomic characterization uncovers novel biology.</title>
        <authorList>
            <person name="Wiegand S."/>
            <person name="Jogler M."/>
            <person name="Boedeker C."/>
            <person name="Pinto D."/>
            <person name="Vollmers J."/>
            <person name="Rivas-Marin E."/>
            <person name="Kohn T."/>
            <person name="Peeters S.H."/>
            <person name="Heuer A."/>
            <person name="Rast P."/>
            <person name="Oberbeckmann S."/>
            <person name="Bunk B."/>
            <person name="Jeske O."/>
            <person name="Meyerdierks A."/>
            <person name="Storesund J.E."/>
            <person name="Kallscheuer N."/>
            <person name="Luecker S."/>
            <person name="Lage O.M."/>
            <person name="Pohl T."/>
            <person name="Merkel B.J."/>
            <person name="Hornburger P."/>
            <person name="Mueller R.-W."/>
            <person name="Bruemmer F."/>
            <person name="Labrenz M."/>
            <person name="Spormann A.M."/>
            <person name="Op den Camp H."/>
            <person name="Overmann J."/>
            <person name="Amann R."/>
            <person name="Jetten M.S.M."/>
            <person name="Mascher T."/>
            <person name="Medema M.H."/>
            <person name="Devos D.P."/>
            <person name="Kaster A.-K."/>
            <person name="Ovreas L."/>
            <person name="Rohde M."/>
            <person name="Galperin M.Y."/>
            <person name="Jogler C."/>
        </authorList>
    </citation>
    <scope>NUCLEOTIDE SEQUENCE [LARGE SCALE GENOMIC DNA]</scope>
    <source>
        <strain evidence="2 3">Pla175</strain>
    </source>
</reference>